<evidence type="ECO:0000259" key="4">
    <source>
        <dbReference type="PROSITE" id="PS51918"/>
    </source>
</evidence>
<dbReference type="GO" id="GO:0046872">
    <property type="term" value="F:metal ion binding"/>
    <property type="evidence" value="ECO:0007669"/>
    <property type="project" value="UniProtKB-KW"/>
</dbReference>
<dbReference type="Gene3D" id="3.80.30.30">
    <property type="match status" value="1"/>
</dbReference>
<dbReference type="SUPFAM" id="SSF102114">
    <property type="entry name" value="Radical SAM enzymes"/>
    <property type="match status" value="1"/>
</dbReference>
<dbReference type="InterPro" id="IPR040086">
    <property type="entry name" value="MJ0683-like"/>
</dbReference>
<evidence type="ECO:0000256" key="1">
    <source>
        <dbReference type="ARBA" id="ARBA00022723"/>
    </source>
</evidence>
<sequence>MSDDAMRWSGQRADRVDEGTLPGLARLTGFVRSVRTPEFQGVTFHEVLAKSALNHVPADARMLPGEYTINPYRGCTHACQYCFARPTHTRLGLNVAGDFDNEVVVKTNIVEVLRNELARKRKLPPRVAFGTNTDVYQRAEGRYELMPGIIDALAGHRIPFSILTKGPLIRRDLPLLARAARSTTVHLGVSLSMLDEELQQSVEFGTATTTARLATVRAIRDAGLECTVFLSPILPHLSDSPAQLQELVAAVASAGATDVLYHPLYLSSGVKDVFFAWLRRAYPALVPEYAKLYSAGSETAYRHVIGDRIRPLIAAHGFPEPDRTIEDKFALNGRRGQPVAEEPAQATLF</sequence>
<dbReference type="PROSITE" id="PS51918">
    <property type="entry name" value="RADICAL_SAM"/>
    <property type="match status" value="1"/>
</dbReference>
<comment type="caution">
    <text evidence="5">The sequence shown here is derived from an EMBL/GenBank/DDBJ whole genome shotgun (WGS) entry which is preliminary data.</text>
</comment>
<keyword evidence="3" id="KW-0411">Iron-sulfur</keyword>
<keyword evidence="1" id="KW-0479">Metal-binding</keyword>
<evidence type="ECO:0000313" key="5">
    <source>
        <dbReference type="EMBL" id="MCR6484586.1"/>
    </source>
</evidence>
<dbReference type="PANTHER" id="PTHR43432:SF3">
    <property type="entry name" value="SLR0285 PROTEIN"/>
    <property type="match status" value="1"/>
</dbReference>
<dbReference type="SFLD" id="SFLDS00029">
    <property type="entry name" value="Radical_SAM"/>
    <property type="match status" value="1"/>
</dbReference>
<dbReference type="InterPro" id="IPR007197">
    <property type="entry name" value="rSAM"/>
</dbReference>
<dbReference type="EMBL" id="JAMXQV010000008">
    <property type="protein sequence ID" value="MCR6484586.1"/>
    <property type="molecule type" value="Genomic_DNA"/>
</dbReference>
<organism evidence="5 6">
    <name type="scientific">Amycolatopsis iheyensis</name>
    <dbReference type="NCBI Taxonomy" id="2945988"/>
    <lineage>
        <taxon>Bacteria</taxon>
        <taxon>Bacillati</taxon>
        <taxon>Actinomycetota</taxon>
        <taxon>Actinomycetes</taxon>
        <taxon>Pseudonocardiales</taxon>
        <taxon>Pseudonocardiaceae</taxon>
        <taxon>Amycolatopsis</taxon>
    </lineage>
</organism>
<dbReference type="AlphaFoldDB" id="A0A9X2SL77"/>
<proteinExistence type="predicted"/>
<dbReference type="Proteomes" id="UP001144096">
    <property type="component" value="Unassembled WGS sequence"/>
</dbReference>
<dbReference type="Pfam" id="PF04055">
    <property type="entry name" value="Radical_SAM"/>
    <property type="match status" value="1"/>
</dbReference>
<name>A0A9X2SL77_9PSEU</name>
<evidence type="ECO:0000256" key="3">
    <source>
        <dbReference type="ARBA" id="ARBA00023014"/>
    </source>
</evidence>
<dbReference type="SFLD" id="SFLDG01084">
    <property type="entry name" value="Uncharacterised_Radical_SAM_Su"/>
    <property type="match status" value="1"/>
</dbReference>
<dbReference type="CDD" id="cd01335">
    <property type="entry name" value="Radical_SAM"/>
    <property type="match status" value="1"/>
</dbReference>
<gene>
    <name evidence="5" type="ORF">M8542_17310</name>
</gene>
<evidence type="ECO:0000313" key="6">
    <source>
        <dbReference type="Proteomes" id="UP001144096"/>
    </source>
</evidence>
<feature type="domain" description="Radical SAM core" evidence="4">
    <location>
        <begin position="61"/>
        <end position="308"/>
    </location>
</feature>
<keyword evidence="6" id="KW-1185">Reference proteome</keyword>
<dbReference type="InterPro" id="IPR058240">
    <property type="entry name" value="rSAM_sf"/>
</dbReference>
<evidence type="ECO:0000256" key="2">
    <source>
        <dbReference type="ARBA" id="ARBA00023004"/>
    </source>
</evidence>
<dbReference type="RefSeq" id="WP_257921209.1">
    <property type="nucleotide sequence ID" value="NZ_JAMXQV010000008.1"/>
</dbReference>
<protein>
    <submittedName>
        <fullName evidence="5">Radical SAM protein</fullName>
    </submittedName>
</protein>
<dbReference type="GO" id="GO:0051536">
    <property type="term" value="F:iron-sulfur cluster binding"/>
    <property type="evidence" value="ECO:0007669"/>
    <property type="project" value="UniProtKB-KW"/>
</dbReference>
<dbReference type="GO" id="GO:0003824">
    <property type="term" value="F:catalytic activity"/>
    <property type="evidence" value="ECO:0007669"/>
    <property type="project" value="InterPro"/>
</dbReference>
<reference evidence="5" key="1">
    <citation type="submission" date="2022-06" db="EMBL/GenBank/DDBJ databases">
        <title>Amycolatopsis iheyaensis sp. nov., a new species of the genus Amycolatopsis isolated from soil in Iheya island, Japan.</title>
        <authorList>
            <person name="Ngamcharungchit C."/>
            <person name="Kanto H."/>
            <person name="Take A."/>
            <person name="Intra B."/>
            <person name="Matsumoto A."/>
            <person name="Panbangred W."/>
            <person name="Inahashi Y."/>
        </authorList>
    </citation>
    <scope>NUCLEOTIDE SEQUENCE</scope>
    <source>
        <strain evidence="5">OK19-0408</strain>
    </source>
</reference>
<accession>A0A9X2SL77</accession>
<keyword evidence="2" id="KW-0408">Iron</keyword>
<dbReference type="PANTHER" id="PTHR43432">
    <property type="entry name" value="SLR0285 PROTEIN"/>
    <property type="match status" value="1"/>
</dbReference>